<protein>
    <submittedName>
        <fullName evidence="1">Uncharacterized protein</fullName>
    </submittedName>
</protein>
<evidence type="ECO:0000313" key="1">
    <source>
        <dbReference type="EMBL" id="KOF78721.1"/>
    </source>
</evidence>
<accession>A0A0L8GP01</accession>
<sequence length="60" mass="7044">MDLHILIRFRFKTHHCHVFNHNPLLGESMHDKIIHFRFDSVTSATSSSFTPSFLLHNILV</sequence>
<dbReference type="EMBL" id="KQ420970">
    <property type="protein sequence ID" value="KOF78721.1"/>
    <property type="molecule type" value="Genomic_DNA"/>
</dbReference>
<dbReference type="AlphaFoldDB" id="A0A0L8GP01"/>
<proteinExistence type="predicted"/>
<organism evidence="1">
    <name type="scientific">Octopus bimaculoides</name>
    <name type="common">California two-spotted octopus</name>
    <dbReference type="NCBI Taxonomy" id="37653"/>
    <lineage>
        <taxon>Eukaryota</taxon>
        <taxon>Metazoa</taxon>
        <taxon>Spiralia</taxon>
        <taxon>Lophotrochozoa</taxon>
        <taxon>Mollusca</taxon>
        <taxon>Cephalopoda</taxon>
        <taxon>Coleoidea</taxon>
        <taxon>Octopodiformes</taxon>
        <taxon>Octopoda</taxon>
        <taxon>Incirrata</taxon>
        <taxon>Octopodidae</taxon>
        <taxon>Octopus</taxon>
    </lineage>
</organism>
<gene>
    <name evidence="1" type="ORF">OCBIM_22030392mg</name>
</gene>
<name>A0A0L8GP01_OCTBM</name>
<reference evidence="1" key="1">
    <citation type="submission" date="2015-07" db="EMBL/GenBank/DDBJ databases">
        <title>MeaNS - Measles Nucleotide Surveillance Program.</title>
        <authorList>
            <person name="Tran T."/>
            <person name="Druce J."/>
        </authorList>
    </citation>
    <scope>NUCLEOTIDE SEQUENCE</scope>
    <source>
        <strain evidence="1">UCB-OBI-ISO-001</strain>
        <tissue evidence="1">Gonad</tissue>
    </source>
</reference>